<sequence length="88" mass="10188">IAVKILTCSSENIRLDEIPKDQIYRLFNAYKWPTKKQKIEVKRLPISNGLKTSFDFTKSARVQTVLIALTEIHKSLLKTISNYSYKSI</sequence>
<accession>A0A9N9N372</accession>
<reference evidence="1" key="1">
    <citation type="submission" date="2021-06" db="EMBL/GenBank/DDBJ databases">
        <authorList>
            <person name="Kallberg Y."/>
            <person name="Tangrot J."/>
            <person name="Rosling A."/>
        </authorList>
    </citation>
    <scope>NUCLEOTIDE SEQUENCE</scope>
    <source>
        <strain evidence="1">87-6 pot B 2015</strain>
    </source>
</reference>
<evidence type="ECO:0000313" key="1">
    <source>
        <dbReference type="EMBL" id="CAG8699677.1"/>
    </source>
</evidence>
<dbReference type="EMBL" id="CAJVPP010008770">
    <property type="protein sequence ID" value="CAG8699677.1"/>
    <property type="molecule type" value="Genomic_DNA"/>
</dbReference>
<comment type="caution">
    <text evidence="1">The sequence shown here is derived from an EMBL/GenBank/DDBJ whole genome shotgun (WGS) entry which is preliminary data.</text>
</comment>
<organism evidence="1 2">
    <name type="scientific">Funneliformis mosseae</name>
    <name type="common">Endomycorrhizal fungus</name>
    <name type="synonym">Glomus mosseae</name>
    <dbReference type="NCBI Taxonomy" id="27381"/>
    <lineage>
        <taxon>Eukaryota</taxon>
        <taxon>Fungi</taxon>
        <taxon>Fungi incertae sedis</taxon>
        <taxon>Mucoromycota</taxon>
        <taxon>Glomeromycotina</taxon>
        <taxon>Glomeromycetes</taxon>
        <taxon>Glomerales</taxon>
        <taxon>Glomeraceae</taxon>
        <taxon>Funneliformis</taxon>
    </lineage>
</organism>
<protein>
    <submittedName>
        <fullName evidence="1">1046_t:CDS:1</fullName>
    </submittedName>
</protein>
<proteinExistence type="predicted"/>
<keyword evidence="2" id="KW-1185">Reference proteome</keyword>
<feature type="non-terminal residue" evidence="1">
    <location>
        <position position="88"/>
    </location>
</feature>
<dbReference type="Proteomes" id="UP000789375">
    <property type="component" value="Unassembled WGS sequence"/>
</dbReference>
<evidence type="ECO:0000313" key="2">
    <source>
        <dbReference type="Proteomes" id="UP000789375"/>
    </source>
</evidence>
<gene>
    <name evidence="1" type="ORF">FMOSSE_LOCUS13762</name>
</gene>
<name>A0A9N9N372_FUNMO</name>
<dbReference type="AlphaFoldDB" id="A0A9N9N372"/>